<comment type="caution">
    <text evidence="1">The sequence shown here is derived from an EMBL/GenBank/DDBJ whole genome shotgun (WGS) entry which is preliminary data.</text>
</comment>
<dbReference type="EMBL" id="JAYMRW010000007">
    <property type="protein sequence ID" value="MEM5449356.1"/>
    <property type="molecule type" value="Genomic_DNA"/>
</dbReference>
<reference evidence="1 2" key="1">
    <citation type="submission" date="2024-01" db="EMBL/GenBank/DDBJ databases">
        <title>The diversity of rhizobia nodulating Mimosa spp. in eleven states of Brazil covering several biomes is determined by host plant, location, and edaphic factors.</title>
        <authorList>
            <person name="Rouws L."/>
            <person name="Barauna A."/>
            <person name="Beukes C."/>
            <person name="De Faria S.M."/>
            <person name="Gross E."/>
            <person name="Dos Reis Junior F.B."/>
            <person name="Simon M."/>
            <person name="Maluk M."/>
            <person name="Odee D.W."/>
            <person name="Kenicer G."/>
            <person name="Young J.P.W."/>
            <person name="Reis V.M."/>
            <person name="Zilli J."/>
            <person name="James E.K."/>
        </authorList>
    </citation>
    <scope>NUCLEOTIDE SEQUENCE [LARGE SCALE GENOMIC DNA]</scope>
    <source>
        <strain evidence="1 2">JPY164</strain>
    </source>
</reference>
<organism evidence="1 2">
    <name type="scientific">Paraburkholderia guartelaensis</name>
    <dbReference type="NCBI Taxonomy" id="2546446"/>
    <lineage>
        <taxon>Bacteria</taxon>
        <taxon>Pseudomonadati</taxon>
        <taxon>Pseudomonadota</taxon>
        <taxon>Betaproteobacteria</taxon>
        <taxon>Burkholderiales</taxon>
        <taxon>Burkholderiaceae</taxon>
        <taxon>Paraburkholderia</taxon>
    </lineage>
</organism>
<keyword evidence="2" id="KW-1185">Reference proteome</keyword>
<protein>
    <recommendedName>
        <fullName evidence="3">DUF4286 family protein</fullName>
    </recommendedName>
</protein>
<dbReference type="InterPro" id="IPR011008">
    <property type="entry name" value="Dimeric_a/b-barrel"/>
</dbReference>
<proteinExistence type="predicted"/>
<dbReference type="RefSeq" id="WP_406952633.1">
    <property type="nucleotide sequence ID" value="NZ_JAYMRW010000007.1"/>
</dbReference>
<evidence type="ECO:0008006" key="3">
    <source>
        <dbReference type="Google" id="ProtNLM"/>
    </source>
</evidence>
<accession>A0ABU9SDA4</accession>
<dbReference type="Gene3D" id="3.30.70.100">
    <property type="match status" value="1"/>
</dbReference>
<sequence length="106" mass="12310">MIYWLLVFSEPTELSEFDFNEWYDKQHIPDLLKIPGVIAARRLKASEAQFDVKDDLPGRYLAVYEIKTDSIESVFSEMKARVDTADMVMSEAINLDSIKTMVFRIL</sequence>
<evidence type="ECO:0000313" key="2">
    <source>
        <dbReference type="Proteomes" id="UP001390669"/>
    </source>
</evidence>
<dbReference type="Proteomes" id="UP001390669">
    <property type="component" value="Unassembled WGS sequence"/>
</dbReference>
<gene>
    <name evidence="1" type="ORF">VSR33_17890</name>
</gene>
<evidence type="ECO:0000313" key="1">
    <source>
        <dbReference type="EMBL" id="MEM5449356.1"/>
    </source>
</evidence>
<name>A0ABU9SDA4_9BURK</name>
<dbReference type="SUPFAM" id="SSF54909">
    <property type="entry name" value="Dimeric alpha+beta barrel"/>
    <property type="match status" value="1"/>
</dbReference>